<accession>A0ABR2HE33</accession>
<evidence type="ECO:0000256" key="2">
    <source>
        <dbReference type="SAM" id="Phobius"/>
    </source>
</evidence>
<reference evidence="3 4" key="1">
    <citation type="submission" date="2024-04" db="EMBL/GenBank/DDBJ databases">
        <title>Tritrichomonas musculus Genome.</title>
        <authorList>
            <person name="Alves-Ferreira E."/>
            <person name="Grigg M."/>
            <person name="Lorenzi H."/>
            <person name="Galac M."/>
        </authorList>
    </citation>
    <scope>NUCLEOTIDE SEQUENCE [LARGE SCALE GENOMIC DNA]</scope>
    <source>
        <strain evidence="3 4">EAF2021</strain>
    </source>
</reference>
<keyword evidence="4" id="KW-1185">Reference proteome</keyword>
<name>A0ABR2HE33_9EUKA</name>
<dbReference type="Proteomes" id="UP001470230">
    <property type="component" value="Unassembled WGS sequence"/>
</dbReference>
<evidence type="ECO:0000256" key="1">
    <source>
        <dbReference type="SAM" id="MobiDB-lite"/>
    </source>
</evidence>
<comment type="caution">
    <text evidence="3">The sequence shown here is derived from an EMBL/GenBank/DDBJ whole genome shotgun (WGS) entry which is preliminary data.</text>
</comment>
<dbReference type="EMBL" id="JAPFFF010000034">
    <property type="protein sequence ID" value="KAK8843903.1"/>
    <property type="molecule type" value="Genomic_DNA"/>
</dbReference>
<keyword evidence="2" id="KW-0812">Transmembrane</keyword>
<keyword evidence="2" id="KW-1133">Transmembrane helix</keyword>
<proteinExistence type="predicted"/>
<protein>
    <submittedName>
        <fullName evidence="3">Uncharacterized protein</fullName>
    </submittedName>
</protein>
<feature type="region of interest" description="Disordered" evidence="1">
    <location>
        <begin position="682"/>
        <end position="714"/>
    </location>
</feature>
<evidence type="ECO:0000313" key="4">
    <source>
        <dbReference type="Proteomes" id="UP001470230"/>
    </source>
</evidence>
<keyword evidence="2" id="KW-0472">Membrane</keyword>
<feature type="transmembrane region" description="Helical" evidence="2">
    <location>
        <begin position="646"/>
        <end position="669"/>
    </location>
</feature>
<evidence type="ECO:0000313" key="3">
    <source>
        <dbReference type="EMBL" id="KAK8843903.1"/>
    </source>
</evidence>
<organism evidence="3 4">
    <name type="scientific">Tritrichomonas musculus</name>
    <dbReference type="NCBI Taxonomy" id="1915356"/>
    <lineage>
        <taxon>Eukaryota</taxon>
        <taxon>Metamonada</taxon>
        <taxon>Parabasalia</taxon>
        <taxon>Tritrichomonadida</taxon>
        <taxon>Tritrichomonadidae</taxon>
        <taxon>Tritrichomonas</taxon>
    </lineage>
</organism>
<feature type="compositionally biased region" description="Low complexity" evidence="1">
    <location>
        <begin position="690"/>
        <end position="702"/>
    </location>
</feature>
<sequence>MNITLLSLCISSHLTNSPFYAIQKMHNYKSQISILDSHFSYSFSNFVYSDMALYKMIFQKDTFSHSLKSALFLIEENATPKPTVVKDKVFKNEQIRYENVENLENLIIASCTFNKCENENGDGGGLIIQQDINVVIHGSTFIECSARNGGGAYICKNKNSYKVINDYNTEIKDDQLLKAEINYCCFDRCISRKDSINDQNNDKTRGYGSAAVVAGTEVKFYFSSLNDHHESGQESYRGRGAQFDIQSNSIFAHYLNISEGYSDLCGTIEFRYCQEGSIKFQTLDKNDCQMVQKYTNTGPQLEISEAILTENTIRAYIKSNSGMVPCFIHARQSSITVSNFYLPKNYIHDNPKLAGKDKTVDNFDDYTITLSNWKVWSVGENEKTGDFVNEGIQFPQNAEVITSISHLALNNCGGNVKVSQLIITPFFTNSDLFSSSQDFSRSFLFTNSDKFQKTSDFSSSREFTSTGEFSKTTFFTESGRFSMSGHFSESAQFTASDEMILKTKSSDFSESSKFTESVKFSESTKFTKSTEFSESAKFTESVKFSESTRFTKSTDFSESAKFTESVKFSESTRFTKSTDFSESAKFTESSKFAKSLTFTSSSKFSQSNRFTESSIFTQSFNFTESNVYEPLIPGDSKEGGKLKPGIIAGIAIAAAVAAALIILLAFFLIKKFKANQFNEEEVETLDEDNNVTNTNNPLYNQNASDDPFKDDFEN</sequence>
<gene>
    <name evidence="3" type="ORF">M9Y10_024985</name>
</gene>